<dbReference type="InterPro" id="IPR054722">
    <property type="entry name" value="PolX-like_BBD"/>
</dbReference>
<name>A0A699QMF1_TANCI</name>
<evidence type="ECO:0000313" key="2">
    <source>
        <dbReference type="EMBL" id="GFC75875.1"/>
    </source>
</evidence>
<dbReference type="EMBL" id="BKCJ011053761">
    <property type="protein sequence ID" value="GFC75875.1"/>
    <property type="molecule type" value="Genomic_DNA"/>
</dbReference>
<organism evidence="2">
    <name type="scientific">Tanacetum cinerariifolium</name>
    <name type="common">Dalmatian daisy</name>
    <name type="synonym">Chrysanthemum cinerariifolium</name>
    <dbReference type="NCBI Taxonomy" id="118510"/>
    <lineage>
        <taxon>Eukaryota</taxon>
        <taxon>Viridiplantae</taxon>
        <taxon>Streptophyta</taxon>
        <taxon>Embryophyta</taxon>
        <taxon>Tracheophyta</taxon>
        <taxon>Spermatophyta</taxon>
        <taxon>Magnoliopsida</taxon>
        <taxon>eudicotyledons</taxon>
        <taxon>Gunneridae</taxon>
        <taxon>Pentapetalae</taxon>
        <taxon>asterids</taxon>
        <taxon>campanulids</taxon>
        <taxon>Asterales</taxon>
        <taxon>Asteraceae</taxon>
        <taxon>Asteroideae</taxon>
        <taxon>Anthemideae</taxon>
        <taxon>Anthemidinae</taxon>
        <taxon>Tanacetum</taxon>
    </lineage>
</organism>
<comment type="caution">
    <text evidence="2">The sequence shown here is derived from an EMBL/GenBank/DDBJ whole genome shotgun (WGS) entry which is preliminary data.</text>
</comment>
<evidence type="ECO:0000259" key="1">
    <source>
        <dbReference type="Pfam" id="PF22936"/>
    </source>
</evidence>
<dbReference type="AlphaFoldDB" id="A0A699QMF1"/>
<gene>
    <name evidence="2" type="ORF">Tci_847845</name>
</gene>
<feature type="domain" description="Retrovirus-related Pol polyprotein from transposon TNT 1-94-like beta-barrel" evidence="1">
    <location>
        <begin position="14"/>
        <end position="86"/>
    </location>
</feature>
<sequence length="143" mass="16179">MQDDPHKALKDKGIIDSGCSRHITGNKAHLADYQEFKGASVAFGGSNGRITGKGKIKAGRLDFDDVYYVEELKHYNLFSVLQMCDKKNKVLFTDTNCLVLSPNFKLPDENQVLLKIPRQHNMYSFNLKNIDPSRDLSCLLEMP</sequence>
<dbReference type="Pfam" id="PF22936">
    <property type="entry name" value="Pol_BBD"/>
    <property type="match status" value="1"/>
</dbReference>
<accession>A0A699QMF1</accession>
<reference evidence="2" key="1">
    <citation type="journal article" date="2019" name="Sci. Rep.">
        <title>Draft genome of Tanacetum cinerariifolium, the natural source of mosquito coil.</title>
        <authorList>
            <person name="Yamashiro T."/>
            <person name="Shiraishi A."/>
            <person name="Satake H."/>
            <person name="Nakayama K."/>
        </authorList>
    </citation>
    <scope>NUCLEOTIDE SEQUENCE</scope>
</reference>
<protein>
    <submittedName>
        <fullName evidence="2">Ribonuclease H-like domain-containing protein</fullName>
    </submittedName>
</protein>
<proteinExistence type="predicted"/>